<dbReference type="AlphaFoldDB" id="A0A836MPZ7"/>
<name>A0A836MPZ7_9NEIS</name>
<dbReference type="EMBL" id="JFZV01000006">
    <property type="protein sequence ID" value="KDN14569.1"/>
    <property type="molecule type" value="Genomic_DNA"/>
</dbReference>
<organism evidence="2 3">
    <name type="scientific">Snodgrassella communis</name>
    <dbReference type="NCBI Taxonomy" id="2946699"/>
    <lineage>
        <taxon>Bacteria</taxon>
        <taxon>Pseudomonadati</taxon>
        <taxon>Pseudomonadota</taxon>
        <taxon>Betaproteobacteria</taxon>
        <taxon>Neisseriales</taxon>
        <taxon>Neisseriaceae</taxon>
        <taxon>Snodgrassella</taxon>
    </lineage>
</organism>
<evidence type="ECO:0000256" key="1">
    <source>
        <dbReference type="SAM" id="MobiDB-lite"/>
    </source>
</evidence>
<gene>
    <name evidence="2" type="ORF">SALWKB29_1359</name>
</gene>
<sequence>MGEIRLVDIHVIAFLFGHKAVIVLSNTDGGRQMAGLTDRQREPVGVKPPCHCPP</sequence>
<reference evidence="2 3" key="1">
    <citation type="submission" date="2014-03" db="EMBL/GenBank/DDBJ databases">
        <title>The genomes of two eusocial bee gut symbionts.</title>
        <authorList>
            <person name="Kwong W.K."/>
            <person name="Engel P."/>
            <person name="Koch H."/>
            <person name="Moran N.A."/>
        </authorList>
    </citation>
    <scope>NUCLEOTIDE SEQUENCE [LARGE SCALE GENOMIC DNA]</scope>
    <source>
        <strain evidence="3">wkB29</strain>
    </source>
</reference>
<evidence type="ECO:0000313" key="2">
    <source>
        <dbReference type="EMBL" id="KDN14569.1"/>
    </source>
</evidence>
<accession>A0A836MPZ7</accession>
<evidence type="ECO:0000313" key="3">
    <source>
        <dbReference type="Proteomes" id="UP000027170"/>
    </source>
</evidence>
<proteinExistence type="predicted"/>
<keyword evidence="3" id="KW-1185">Reference proteome</keyword>
<feature type="region of interest" description="Disordered" evidence="1">
    <location>
        <begin position="33"/>
        <end position="54"/>
    </location>
</feature>
<dbReference type="RefSeq" id="WP_155266298.1">
    <property type="nucleotide sequence ID" value="NZ_JFZW01000005.1"/>
</dbReference>
<comment type="caution">
    <text evidence="2">The sequence shown here is derived from an EMBL/GenBank/DDBJ whole genome shotgun (WGS) entry which is preliminary data.</text>
</comment>
<protein>
    <submittedName>
        <fullName evidence="2">Uncharacterized protein</fullName>
    </submittedName>
</protein>
<dbReference type="Proteomes" id="UP000027170">
    <property type="component" value="Unassembled WGS sequence"/>
</dbReference>